<dbReference type="Pfam" id="PF17921">
    <property type="entry name" value="Integrase_H2C2"/>
    <property type="match status" value="1"/>
</dbReference>
<accession>A0A371HA62</accession>
<proteinExistence type="predicted"/>
<dbReference type="AlphaFoldDB" id="A0A371HA62"/>
<dbReference type="Gene3D" id="3.30.420.10">
    <property type="entry name" value="Ribonuclease H-like superfamily/Ribonuclease H"/>
    <property type="match status" value="1"/>
</dbReference>
<feature type="non-terminal residue" evidence="2">
    <location>
        <position position="297"/>
    </location>
</feature>
<dbReference type="PANTHER" id="PTHR35046">
    <property type="entry name" value="ZINC KNUCKLE (CCHC-TYPE) FAMILY PROTEIN"/>
    <property type="match status" value="1"/>
</dbReference>
<dbReference type="GO" id="GO:0003676">
    <property type="term" value="F:nucleic acid binding"/>
    <property type="evidence" value="ECO:0007669"/>
    <property type="project" value="InterPro"/>
</dbReference>
<dbReference type="InterPro" id="IPR012337">
    <property type="entry name" value="RNaseH-like_sf"/>
</dbReference>
<feature type="domain" description="Integrase zinc-binding" evidence="1">
    <location>
        <begin position="69"/>
        <end position="107"/>
    </location>
</feature>
<dbReference type="Proteomes" id="UP000257109">
    <property type="component" value="Unassembled WGS sequence"/>
</dbReference>
<protein>
    <recommendedName>
        <fullName evidence="1">Integrase zinc-binding domain-containing protein</fullName>
    </recommendedName>
</protein>
<gene>
    <name evidence="2" type="ORF">CR513_17334</name>
</gene>
<dbReference type="InterPro" id="IPR041588">
    <property type="entry name" value="Integrase_H2C2"/>
</dbReference>
<name>A0A371HA62_MUCPR</name>
<feature type="non-terminal residue" evidence="2">
    <location>
        <position position="1"/>
    </location>
</feature>
<dbReference type="PANTHER" id="PTHR35046:SF9">
    <property type="entry name" value="RNA-DIRECTED DNA POLYMERASE"/>
    <property type="match status" value="1"/>
</dbReference>
<comment type="caution">
    <text evidence="2">The sequence shown here is derived from an EMBL/GenBank/DDBJ whole genome shotgun (WGS) entry which is preliminary data.</text>
</comment>
<dbReference type="OrthoDB" id="407598at2759"/>
<keyword evidence="3" id="KW-1185">Reference proteome</keyword>
<evidence type="ECO:0000313" key="3">
    <source>
        <dbReference type="Proteomes" id="UP000257109"/>
    </source>
</evidence>
<dbReference type="Gene3D" id="1.10.340.70">
    <property type="match status" value="1"/>
</dbReference>
<dbReference type="STRING" id="157652.A0A371HA62"/>
<dbReference type="InterPro" id="IPR036397">
    <property type="entry name" value="RNaseH_sf"/>
</dbReference>
<organism evidence="2 3">
    <name type="scientific">Mucuna pruriens</name>
    <name type="common">Velvet bean</name>
    <name type="synonym">Dolichos pruriens</name>
    <dbReference type="NCBI Taxonomy" id="157652"/>
    <lineage>
        <taxon>Eukaryota</taxon>
        <taxon>Viridiplantae</taxon>
        <taxon>Streptophyta</taxon>
        <taxon>Embryophyta</taxon>
        <taxon>Tracheophyta</taxon>
        <taxon>Spermatophyta</taxon>
        <taxon>Magnoliopsida</taxon>
        <taxon>eudicotyledons</taxon>
        <taxon>Gunneridae</taxon>
        <taxon>Pentapetalae</taxon>
        <taxon>rosids</taxon>
        <taxon>fabids</taxon>
        <taxon>Fabales</taxon>
        <taxon>Fabaceae</taxon>
        <taxon>Papilionoideae</taxon>
        <taxon>50 kb inversion clade</taxon>
        <taxon>NPAAA clade</taxon>
        <taxon>indigoferoid/millettioid clade</taxon>
        <taxon>Phaseoleae</taxon>
        <taxon>Mucuna</taxon>
    </lineage>
</organism>
<reference evidence="2" key="1">
    <citation type="submission" date="2018-05" db="EMBL/GenBank/DDBJ databases">
        <title>Draft genome of Mucuna pruriens seed.</title>
        <authorList>
            <person name="Nnadi N.E."/>
            <person name="Vos R."/>
            <person name="Hasami M.H."/>
            <person name="Devisetty U.K."/>
            <person name="Aguiy J.C."/>
        </authorList>
    </citation>
    <scope>NUCLEOTIDE SEQUENCE [LARGE SCALE GENOMIC DNA]</scope>
    <source>
        <strain evidence="2">JCA_2017</strain>
    </source>
</reference>
<dbReference type="SUPFAM" id="SSF53098">
    <property type="entry name" value="Ribonuclease H-like"/>
    <property type="match status" value="1"/>
</dbReference>
<dbReference type="EMBL" id="QJKJ01003194">
    <property type="protein sequence ID" value="RDX99593.1"/>
    <property type="molecule type" value="Genomic_DNA"/>
</dbReference>
<evidence type="ECO:0000313" key="2">
    <source>
        <dbReference type="EMBL" id="RDX99593.1"/>
    </source>
</evidence>
<evidence type="ECO:0000259" key="1">
    <source>
        <dbReference type="Pfam" id="PF17921"/>
    </source>
</evidence>
<sequence length="297" mass="34815">MRSRGDMLKLPCLKQGCLGLDCIKELYEKYLDFSDPFDMCVHSAFCDFLRHDGFLFKGKRLYVPMNSILQLLMNEAHKGGLMCHFGELKTFKILNKHFYWPHTRKDVSLHGLYTQFPIPTIPWIDISMDFLYLVCPGLKEVEILFLLWFIIFENGSCHSMSQDVVRLHGLPRTIVSDCDTKFLGHFWMSLWSRLSTKLLFSTTWHPQTDEQTKVALLHMEKKGEEYAKNTNKGRKEVFFKEGDLVFPHLRKSELLPKGNGPFKILKRINDNAYKERVPSWPESKLRSRWDGPFVITN</sequence>